<sequence>MTASIIINNPGPETLIVGKDTILLRSIPTSKLDIILKYPTKLSMKAPRSLPSTISFFKTSQSTDCFFNSLPNTDVHRNADIHRNISPGILTSHPIFSPQSSAPHLTQYLLGWS</sequence>
<protein>
    <submittedName>
        <fullName evidence="1">Uncharacterized protein</fullName>
    </submittedName>
</protein>
<evidence type="ECO:0000313" key="2">
    <source>
        <dbReference type="Proteomes" id="UP000054270"/>
    </source>
</evidence>
<reference evidence="2" key="1">
    <citation type="submission" date="2014-04" db="EMBL/GenBank/DDBJ databases">
        <title>Evolutionary Origins and Diversification of the Mycorrhizal Mutualists.</title>
        <authorList>
            <consortium name="DOE Joint Genome Institute"/>
            <consortium name="Mycorrhizal Genomics Consortium"/>
            <person name="Kohler A."/>
            <person name="Kuo A."/>
            <person name="Nagy L.G."/>
            <person name="Floudas D."/>
            <person name="Copeland A."/>
            <person name="Barry K.W."/>
            <person name="Cichocki N."/>
            <person name="Veneault-Fourrey C."/>
            <person name="LaButti K."/>
            <person name="Lindquist E.A."/>
            <person name="Lipzen A."/>
            <person name="Lundell T."/>
            <person name="Morin E."/>
            <person name="Murat C."/>
            <person name="Riley R."/>
            <person name="Ohm R."/>
            <person name="Sun H."/>
            <person name="Tunlid A."/>
            <person name="Henrissat B."/>
            <person name="Grigoriev I.V."/>
            <person name="Hibbett D.S."/>
            <person name="Martin F."/>
        </authorList>
    </citation>
    <scope>NUCLEOTIDE SEQUENCE [LARGE SCALE GENOMIC DNA]</scope>
    <source>
        <strain evidence="2">FD-334 SS-4</strain>
    </source>
</reference>
<organism evidence="1 2">
    <name type="scientific">Hypholoma sublateritium (strain FD-334 SS-4)</name>
    <dbReference type="NCBI Taxonomy" id="945553"/>
    <lineage>
        <taxon>Eukaryota</taxon>
        <taxon>Fungi</taxon>
        <taxon>Dikarya</taxon>
        <taxon>Basidiomycota</taxon>
        <taxon>Agaricomycotina</taxon>
        <taxon>Agaricomycetes</taxon>
        <taxon>Agaricomycetidae</taxon>
        <taxon>Agaricales</taxon>
        <taxon>Agaricineae</taxon>
        <taxon>Strophariaceae</taxon>
        <taxon>Hypholoma</taxon>
    </lineage>
</organism>
<dbReference type="AlphaFoldDB" id="A0A0D2P4Q5"/>
<name>A0A0D2P4Q5_HYPSF</name>
<dbReference type="Proteomes" id="UP000054270">
    <property type="component" value="Unassembled WGS sequence"/>
</dbReference>
<gene>
    <name evidence="1" type="ORF">HYPSUDRAFT_585010</name>
</gene>
<keyword evidence="2" id="KW-1185">Reference proteome</keyword>
<accession>A0A0D2P4Q5</accession>
<evidence type="ECO:0000313" key="1">
    <source>
        <dbReference type="EMBL" id="KJA23641.1"/>
    </source>
</evidence>
<dbReference type="EMBL" id="KN817542">
    <property type="protein sequence ID" value="KJA23641.1"/>
    <property type="molecule type" value="Genomic_DNA"/>
</dbReference>
<proteinExistence type="predicted"/>